<gene>
    <name evidence="1" type="ORF">ASPGLDRAFT_895541</name>
</gene>
<dbReference type="VEuPathDB" id="FungiDB:ASPGLDRAFT_895541"/>
<dbReference type="EMBL" id="KV878913">
    <property type="protein sequence ID" value="OJJ80008.1"/>
    <property type="molecule type" value="Genomic_DNA"/>
</dbReference>
<proteinExistence type="predicted"/>
<protein>
    <submittedName>
        <fullName evidence="1">Uncharacterized protein</fullName>
    </submittedName>
</protein>
<organism evidence="1 2">
    <name type="scientific">Aspergillus glaucus CBS 516.65</name>
    <dbReference type="NCBI Taxonomy" id="1160497"/>
    <lineage>
        <taxon>Eukaryota</taxon>
        <taxon>Fungi</taxon>
        <taxon>Dikarya</taxon>
        <taxon>Ascomycota</taxon>
        <taxon>Pezizomycotina</taxon>
        <taxon>Eurotiomycetes</taxon>
        <taxon>Eurotiomycetidae</taxon>
        <taxon>Eurotiales</taxon>
        <taxon>Aspergillaceae</taxon>
        <taxon>Aspergillus</taxon>
        <taxon>Aspergillus subgen. Aspergillus</taxon>
    </lineage>
</organism>
<dbReference type="RefSeq" id="XP_022396706.1">
    <property type="nucleotide sequence ID" value="XM_022550468.1"/>
</dbReference>
<reference evidence="2" key="1">
    <citation type="journal article" date="2017" name="Genome Biol.">
        <title>Comparative genomics reveals high biological diversity and specific adaptations in the industrially and medically important fungal genus Aspergillus.</title>
        <authorList>
            <person name="de Vries R.P."/>
            <person name="Riley R."/>
            <person name="Wiebenga A."/>
            <person name="Aguilar-Osorio G."/>
            <person name="Amillis S."/>
            <person name="Uchima C.A."/>
            <person name="Anderluh G."/>
            <person name="Asadollahi M."/>
            <person name="Askin M."/>
            <person name="Barry K."/>
            <person name="Battaglia E."/>
            <person name="Bayram O."/>
            <person name="Benocci T."/>
            <person name="Braus-Stromeyer S.A."/>
            <person name="Caldana C."/>
            <person name="Canovas D."/>
            <person name="Cerqueira G.C."/>
            <person name="Chen F."/>
            <person name="Chen W."/>
            <person name="Choi C."/>
            <person name="Clum A."/>
            <person name="Dos Santos R.A."/>
            <person name="Damasio A.R."/>
            <person name="Diallinas G."/>
            <person name="Emri T."/>
            <person name="Fekete E."/>
            <person name="Flipphi M."/>
            <person name="Freyberg S."/>
            <person name="Gallo A."/>
            <person name="Gournas C."/>
            <person name="Habgood R."/>
            <person name="Hainaut M."/>
            <person name="Harispe M.L."/>
            <person name="Henrissat B."/>
            <person name="Hilden K.S."/>
            <person name="Hope R."/>
            <person name="Hossain A."/>
            <person name="Karabika E."/>
            <person name="Karaffa L."/>
            <person name="Karanyi Z."/>
            <person name="Krasevec N."/>
            <person name="Kuo A."/>
            <person name="Kusch H."/>
            <person name="LaButti K."/>
            <person name="Lagendijk E.L."/>
            <person name="Lapidus A."/>
            <person name="Levasseur A."/>
            <person name="Lindquist E."/>
            <person name="Lipzen A."/>
            <person name="Logrieco A.F."/>
            <person name="MacCabe A."/>
            <person name="Maekelae M.R."/>
            <person name="Malavazi I."/>
            <person name="Melin P."/>
            <person name="Meyer V."/>
            <person name="Mielnichuk N."/>
            <person name="Miskei M."/>
            <person name="Molnar A.P."/>
            <person name="Mule G."/>
            <person name="Ngan C.Y."/>
            <person name="Orejas M."/>
            <person name="Orosz E."/>
            <person name="Ouedraogo J.P."/>
            <person name="Overkamp K.M."/>
            <person name="Park H.-S."/>
            <person name="Perrone G."/>
            <person name="Piumi F."/>
            <person name="Punt P.J."/>
            <person name="Ram A.F."/>
            <person name="Ramon A."/>
            <person name="Rauscher S."/>
            <person name="Record E."/>
            <person name="Riano-Pachon D.M."/>
            <person name="Robert V."/>
            <person name="Roehrig J."/>
            <person name="Ruller R."/>
            <person name="Salamov A."/>
            <person name="Salih N.S."/>
            <person name="Samson R.A."/>
            <person name="Sandor E."/>
            <person name="Sanguinetti M."/>
            <person name="Schuetze T."/>
            <person name="Sepcic K."/>
            <person name="Shelest E."/>
            <person name="Sherlock G."/>
            <person name="Sophianopoulou V."/>
            <person name="Squina F.M."/>
            <person name="Sun H."/>
            <person name="Susca A."/>
            <person name="Todd R.B."/>
            <person name="Tsang A."/>
            <person name="Unkles S.E."/>
            <person name="van de Wiele N."/>
            <person name="van Rossen-Uffink D."/>
            <person name="Oliveira J.V."/>
            <person name="Vesth T.C."/>
            <person name="Visser J."/>
            <person name="Yu J.-H."/>
            <person name="Zhou M."/>
            <person name="Andersen M.R."/>
            <person name="Archer D.B."/>
            <person name="Baker S.E."/>
            <person name="Benoit I."/>
            <person name="Brakhage A.A."/>
            <person name="Braus G.H."/>
            <person name="Fischer R."/>
            <person name="Frisvad J.C."/>
            <person name="Goldman G.H."/>
            <person name="Houbraken J."/>
            <person name="Oakley B."/>
            <person name="Pocsi I."/>
            <person name="Scazzocchio C."/>
            <person name="Seiboth B."/>
            <person name="vanKuyk P.A."/>
            <person name="Wortman J."/>
            <person name="Dyer P.S."/>
            <person name="Grigoriev I.V."/>
        </authorList>
    </citation>
    <scope>NUCLEOTIDE SEQUENCE [LARGE SCALE GENOMIC DNA]</scope>
    <source>
        <strain evidence="2">CBS 516.65</strain>
    </source>
</reference>
<evidence type="ECO:0000313" key="1">
    <source>
        <dbReference type="EMBL" id="OJJ80008.1"/>
    </source>
</evidence>
<name>A0A1L9V7V5_ASPGL</name>
<dbReference type="GeneID" id="34466728"/>
<sequence>MRIQASFSWVSYRLHCRLLVHCSVIVTVRTIVQQSEASSSTTPFCMMSKGVSSSASLLYIVPGPCICDACSLIFASDPAAYYPETDRHKSYSQAYDRYSTEYDRND</sequence>
<dbReference type="AlphaFoldDB" id="A0A1L9V7V5"/>
<dbReference type="Proteomes" id="UP000184300">
    <property type="component" value="Unassembled WGS sequence"/>
</dbReference>
<accession>A0A1L9V7V5</accession>
<evidence type="ECO:0000313" key="2">
    <source>
        <dbReference type="Proteomes" id="UP000184300"/>
    </source>
</evidence>
<keyword evidence="2" id="KW-1185">Reference proteome</keyword>